<keyword evidence="14" id="KW-1015">Disulfide bond</keyword>
<evidence type="ECO:0000256" key="15">
    <source>
        <dbReference type="ARBA" id="ARBA00023180"/>
    </source>
</evidence>
<dbReference type="PANTHER" id="PTHR11709">
    <property type="entry name" value="MULTI-COPPER OXIDASE"/>
    <property type="match status" value="1"/>
</dbReference>
<name>W5LB22_ASTMX</name>
<dbReference type="InterPro" id="IPR011707">
    <property type="entry name" value="Cu-oxidase-like_N"/>
</dbReference>
<evidence type="ECO:0000256" key="10">
    <source>
        <dbReference type="ARBA" id="ARBA00022989"/>
    </source>
</evidence>
<dbReference type="GO" id="GO:0006826">
    <property type="term" value="P:iron ion transport"/>
    <property type="evidence" value="ECO:0007669"/>
    <property type="project" value="TreeGrafter"/>
</dbReference>
<dbReference type="Proteomes" id="UP000018467">
    <property type="component" value="Unassembled WGS sequence"/>
</dbReference>
<evidence type="ECO:0000256" key="14">
    <source>
        <dbReference type="ARBA" id="ARBA00023157"/>
    </source>
</evidence>
<dbReference type="Ensembl" id="ENSAMXT00000017034.2">
    <property type="protein sequence ID" value="ENSAMXP00000017034.2"/>
    <property type="gene ID" value="ENSAMXG00000016264.2"/>
</dbReference>
<keyword evidence="5" id="KW-0813">Transport</keyword>
<evidence type="ECO:0000256" key="12">
    <source>
        <dbReference type="ARBA" id="ARBA00023065"/>
    </source>
</evidence>
<evidence type="ECO:0000256" key="16">
    <source>
        <dbReference type="SAM" id="SignalP"/>
    </source>
</evidence>
<feature type="chain" id="PRO_5017206490" description="ferroxidase" evidence="16">
    <location>
        <begin position="26"/>
        <end position="1093"/>
    </location>
</feature>
<evidence type="ECO:0000256" key="2">
    <source>
        <dbReference type="ARBA" id="ARBA00004167"/>
    </source>
</evidence>
<evidence type="ECO:0000259" key="19">
    <source>
        <dbReference type="Pfam" id="PF07732"/>
    </source>
</evidence>
<evidence type="ECO:0000256" key="5">
    <source>
        <dbReference type="ARBA" id="ARBA00022448"/>
    </source>
</evidence>
<dbReference type="AlphaFoldDB" id="W5LB22"/>
<sequence length="1093" mass="122067">MDVCGSCCWILGLLGLCSVIGQSSGITRTFYIAAREEEWDYCPGGVNPVSGSPAASDQRASLFLQQGPHRIGHIYKKAVFRQYTDGSYTQEVPKPAWLGYLGPVLRAEVGDVMEIHMKNFAFRSYSMHPHGVFYEKNSEGALYPDKTSGALKLDDGVPPNGTHTYKWTVKPEYAPTEGDSNCLTWAYHSHVLASKDISSGLIGALLTCKKGSLKSVSGAGNNYSQVQRMDVDQDFLLMFSVVDENLSWYLEENIHTFCSDPAGVDPEDPDFQHSNKMNAINGYVYGTLPGIKLCQNRTVAWHLVGMGNEVDVHSAFFHGHTLLMHGHRVDTVSLFPATFLTTEMTPYTAGTWLLNCQVNTHIQDGMQALFRVSPCGLQGDSMASLNGTVRKYFIAAETVKWKYAPTGTDTLTNVSLTDSQSPSEVFFGTGGGRLGGEYMKVVFRAYTDHTFTNPVPNTGRDTHLGILGPVLRAEVGDILLVTFLNNADRSYSIQPHGLQYMKEFEGAQYENGTEKNGSHVQPGKSFTYRWQVMEGPSESDPPCISYLYFSSSDSIRDTNSGLIGPLLVCKRGALSPNNTQRDVDHEFFLLFSILDENLSWYLEKNIQTYGTNESNQEDEAFMESNKMHAVNGYVYGNLPGLEMCEGDRIRWHLLGLGTEVDVHAVHFQGNTFNREGTTRDTLTLFPHTSLSVFMQPDTTGQFEVSCRVSEHYTGGMRLQYSVRSCKESVSAPAAVPTVHYFIAAEEQEWDYSPQRTWELQNFNTTEQDSPGSIFVGTGDNRLGSKYKKVIYREYTDSTFQTRKQREPAEKYLEILGPIIRAEVGDVLEITFMNKASRPYSIQPHGVKTSPLHSQPVPPGNITRHQWIVPERSGPGISDPNCISFAYYSSVDFIKDTISGLIGPLVICRKGTLGPDRQRLDVDREFALLFFIFDENKSWYLEENIKTYYTGAKPLIRDGDFQESNKMHAINGKLYGNLNGLEMQKGERVNWYLLGMGSEVDMHTVHLHGQTFIYKTDLSHRADVFDLFPSSFQTVEMLADSEGTWLLHCHVADHIEAGMETTYTIQPRAGGISVGQHLSSITWILAFISTVGLL</sequence>
<feature type="domain" description="Plastocyanin-like" evidence="18">
    <location>
        <begin position="965"/>
        <end position="1066"/>
    </location>
</feature>
<comment type="similarity">
    <text evidence="3">Belongs to the multicopper oxidase family.</text>
</comment>
<evidence type="ECO:0000259" key="18">
    <source>
        <dbReference type="Pfam" id="PF07731"/>
    </source>
</evidence>
<dbReference type="InterPro" id="IPR008972">
    <property type="entry name" value="Cupredoxin"/>
</dbReference>
<comment type="cofactor">
    <cofactor evidence="1">
        <name>Cu cation</name>
        <dbReference type="ChEBI" id="CHEBI:23378"/>
    </cofactor>
</comment>
<evidence type="ECO:0000256" key="7">
    <source>
        <dbReference type="ARBA" id="ARBA00022723"/>
    </source>
</evidence>
<dbReference type="Pfam" id="PF00394">
    <property type="entry name" value="Cu-oxidase"/>
    <property type="match status" value="1"/>
</dbReference>
<feature type="domain" description="Plastocyanin-like" evidence="19">
    <location>
        <begin position="100"/>
        <end position="206"/>
    </location>
</feature>
<dbReference type="PROSITE" id="PS00079">
    <property type="entry name" value="MULTICOPPER_OXIDASE1"/>
    <property type="match status" value="3"/>
</dbReference>
<dbReference type="InterPro" id="IPR002355">
    <property type="entry name" value="Cu_oxidase_Cu_BS"/>
</dbReference>
<reference evidence="21" key="1">
    <citation type="submission" date="2013-03" db="EMBL/GenBank/DDBJ databases">
        <authorList>
            <person name="Jeffery W."/>
            <person name="Warren W."/>
            <person name="Wilson R.K."/>
        </authorList>
    </citation>
    <scope>NUCLEOTIDE SEQUENCE</scope>
    <source>
        <strain evidence="21">female</strain>
    </source>
</reference>
<keyword evidence="13" id="KW-0472">Membrane</keyword>
<evidence type="ECO:0000256" key="6">
    <source>
        <dbReference type="ARBA" id="ARBA00022692"/>
    </source>
</evidence>
<dbReference type="Pfam" id="PF07732">
    <property type="entry name" value="Cu-oxidase_3"/>
    <property type="match status" value="2"/>
</dbReference>
<protein>
    <recommendedName>
        <fullName evidence="4">ferroxidase</fullName>
        <ecNumber evidence="4">1.16.3.1</ecNumber>
    </recommendedName>
</protein>
<reference evidence="20" key="4">
    <citation type="submission" date="2025-09" db="UniProtKB">
        <authorList>
            <consortium name="Ensembl"/>
        </authorList>
    </citation>
    <scope>IDENTIFICATION</scope>
</reference>
<dbReference type="GO" id="GO:0005886">
    <property type="term" value="C:plasma membrane"/>
    <property type="evidence" value="ECO:0007669"/>
    <property type="project" value="TreeGrafter"/>
</dbReference>
<dbReference type="EC" id="1.16.3.1" evidence="4"/>
<keyword evidence="21" id="KW-1185">Reference proteome</keyword>
<keyword evidence="9" id="KW-0677">Repeat</keyword>
<dbReference type="InterPro" id="IPR001117">
    <property type="entry name" value="Cu-oxidase_2nd"/>
</dbReference>
<reference evidence="21" key="2">
    <citation type="journal article" date="2014" name="Nat. Commun.">
        <title>The cavefish genome reveals candidate genes for eye loss.</title>
        <authorList>
            <person name="McGaugh S.E."/>
            <person name="Gross J.B."/>
            <person name="Aken B."/>
            <person name="Blin M."/>
            <person name="Borowsky R."/>
            <person name="Chalopin D."/>
            <person name="Hinaux H."/>
            <person name="Jeffery W.R."/>
            <person name="Keene A."/>
            <person name="Ma L."/>
            <person name="Minx P."/>
            <person name="Murphy D."/>
            <person name="O'Quin K.E."/>
            <person name="Retaux S."/>
            <person name="Rohner N."/>
            <person name="Searle S.M."/>
            <person name="Stahl B.A."/>
            <person name="Tabin C."/>
            <person name="Volff J.N."/>
            <person name="Yoshizawa M."/>
            <person name="Warren W.C."/>
        </authorList>
    </citation>
    <scope>NUCLEOTIDE SEQUENCE [LARGE SCALE GENOMIC DNA]</scope>
    <source>
        <strain evidence="21">female</strain>
    </source>
</reference>
<keyword evidence="10" id="KW-1133">Transmembrane helix</keyword>
<evidence type="ECO:0000256" key="11">
    <source>
        <dbReference type="ARBA" id="ARBA00023002"/>
    </source>
</evidence>
<dbReference type="InterPro" id="IPR033138">
    <property type="entry name" value="Cu_oxidase_CS"/>
</dbReference>
<keyword evidence="8 16" id="KW-0732">Signal</keyword>
<comment type="subcellular location">
    <subcellularLocation>
        <location evidence="2">Membrane</location>
        <topology evidence="2">Single-pass membrane protein</topology>
    </subcellularLocation>
</comment>
<dbReference type="Gene3D" id="2.60.40.420">
    <property type="entry name" value="Cupredoxins - blue copper proteins"/>
    <property type="match status" value="3"/>
</dbReference>
<evidence type="ECO:0000256" key="1">
    <source>
        <dbReference type="ARBA" id="ARBA00001935"/>
    </source>
</evidence>
<dbReference type="Bgee" id="ENSAMXG00000016264">
    <property type="expression patterns" value="Expressed in intestine and 6 other cell types or tissues"/>
</dbReference>
<evidence type="ECO:0000256" key="9">
    <source>
        <dbReference type="ARBA" id="ARBA00022737"/>
    </source>
</evidence>
<dbReference type="Pfam" id="PF07731">
    <property type="entry name" value="Cu-oxidase_2"/>
    <property type="match status" value="1"/>
</dbReference>
<evidence type="ECO:0000256" key="4">
    <source>
        <dbReference type="ARBA" id="ARBA00013107"/>
    </source>
</evidence>
<feature type="signal peptide" evidence="16">
    <location>
        <begin position="1"/>
        <end position="25"/>
    </location>
</feature>
<dbReference type="GO" id="GO:0004322">
    <property type="term" value="F:ferroxidase activity"/>
    <property type="evidence" value="ECO:0007669"/>
    <property type="project" value="UniProtKB-EC"/>
</dbReference>
<evidence type="ECO:0000256" key="8">
    <source>
        <dbReference type="ARBA" id="ARBA00022729"/>
    </source>
</evidence>
<feature type="domain" description="Plastocyanin-like" evidence="17">
    <location>
        <begin position="241"/>
        <end position="365"/>
    </location>
</feature>
<dbReference type="SUPFAM" id="SSF49503">
    <property type="entry name" value="Cupredoxins"/>
    <property type="match status" value="6"/>
</dbReference>
<evidence type="ECO:0000256" key="3">
    <source>
        <dbReference type="ARBA" id="ARBA00010609"/>
    </source>
</evidence>
<keyword evidence="11" id="KW-0560">Oxidoreductase</keyword>
<keyword evidence="12" id="KW-0406">Ion transport</keyword>
<dbReference type="eggNOG" id="KOG1263">
    <property type="taxonomic scope" value="Eukaryota"/>
</dbReference>
<evidence type="ECO:0000313" key="21">
    <source>
        <dbReference type="Proteomes" id="UP000018467"/>
    </source>
</evidence>
<dbReference type="FunFam" id="2.60.40.420:FF:000009">
    <property type="entry name" value="Ceruloplasmin"/>
    <property type="match status" value="1"/>
</dbReference>
<dbReference type="HOGENOM" id="CLU_005569_0_0_1"/>
<dbReference type="InParanoid" id="W5LB22"/>
<dbReference type="GeneTree" id="ENSGT00940000158517"/>
<evidence type="ECO:0000259" key="17">
    <source>
        <dbReference type="Pfam" id="PF00394"/>
    </source>
</evidence>
<proteinExistence type="inferred from homology"/>
<dbReference type="PROSITE" id="PS00080">
    <property type="entry name" value="MULTICOPPER_OXIDASE2"/>
    <property type="match status" value="1"/>
</dbReference>
<organism evidence="20 21">
    <name type="scientific">Astyanax mexicanus</name>
    <name type="common">Blind cave fish</name>
    <name type="synonym">Astyanax fasciatus mexicanus</name>
    <dbReference type="NCBI Taxonomy" id="7994"/>
    <lineage>
        <taxon>Eukaryota</taxon>
        <taxon>Metazoa</taxon>
        <taxon>Chordata</taxon>
        <taxon>Craniata</taxon>
        <taxon>Vertebrata</taxon>
        <taxon>Euteleostomi</taxon>
        <taxon>Actinopterygii</taxon>
        <taxon>Neopterygii</taxon>
        <taxon>Teleostei</taxon>
        <taxon>Ostariophysi</taxon>
        <taxon>Characiformes</taxon>
        <taxon>Characoidei</taxon>
        <taxon>Acestrorhamphidae</taxon>
        <taxon>Acestrorhamphinae</taxon>
        <taxon>Astyanax</taxon>
    </lineage>
</organism>
<evidence type="ECO:0000313" key="20">
    <source>
        <dbReference type="Ensembl" id="ENSAMXP00000017034.2"/>
    </source>
</evidence>
<dbReference type="InterPro" id="IPR011706">
    <property type="entry name" value="Cu-oxidase_C"/>
</dbReference>
<keyword evidence="6" id="KW-0812">Transmembrane</keyword>
<keyword evidence="7" id="KW-0479">Metal-binding</keyword>
<dbReference type="PANTHER" id="PTHR11709:SF504">
    <property type="entry name" value="PLASTOCYANIN-LIKE DOMAIN-CONTAINING PROTEIN"/>
    <property type="match status" value="1"/>
</dbReference>
<dbReference type="STRING" id="7994.ENSAMXP00000017034"/>
<accession>W5LB22</accession>
<keyword evidence="15" id="KW-0325">Glycoprotein</keyword>
<feature type="domain" description="Plastocyanin-like" evidence="19">
    <location>
        <begin position="466"/>
        <end position="570"/>
    </location>
</feature>
<dbReference type="FunFam" id="2.60.40.420:FF:000002">
    <property type="entry name" value="Hephaestin like 1"/>
    <property type="match status" value="2"/>
</dbReference>
<dbReference type="GO" id="GO:0005507">
    <property type="term" value="F:copper ion binding"/>
    <property type="evidence" value="ECO:0007669"/>
    <property type="project" value="InterPro"/>
</dbReference>
<dbReference type="InterPro" id="IPR045087">
    <property type="entry name" value="Cu-oxidase_fam"/>
</dbReference>
<reference evidence="20" key="3">
    <citation type="submission" date="2025-08" db="UniProtKB">
        <authorList>
            <consortium name="Ensembl"/>
        </authorList>
    </citation>
    <scope>IDENTIFICATION</scope>
</reference>
<evidence type="ECO:0000256" key="13">
    <source>
        <dbReference type="ARBA" id="ARBA00023136"/>
    </source>
</evidence>